<keyword evidence="4" id="KW-0963">Cytoplasm</keyword>
<proteinExistence type="inferred from homology"/>
<keyword evidence="12" id="KW-1185">Reference proteome</keyword>
<dbReference type="KEGG" id="asun:KG104_11365"/>
<dbReference type="AlphaFoldDB" id="A0A975PCB8"/>
<evidence type="ECO:0000256" key="2">
    <source>
        <dbReference type="ARBA" id="ARBA00009008"/>
    </source>
</evidence>
<protein>
    <recommendedName>
        <fullName evidence="3">Cell wall synthesis protein Wag31</fullName>
    </recommendedName>
    <alternativeName>
        <fullName evidence="8">Antigen 84</fullName>
    </alternativeName>
</protein>
<dbReference type="GO" id="GO:0005737">
    <property type="term" value="C:cytoplasm"/>
    <property type="evidence" value="ECO:0007669"/>
    <property type="project" value="UniProtKB-SubCell"/>
</dbReference>
<name>A0A975PCB8_9MICC</name>
<keyword evidence="10" id="KW-1133">Transmembrane helix</keyword>
<feature type="transmembrane region" description="Helical" evidence="10">
    <location>
        <begin position="31"/>
        <end position="52"/>
    </location>
</feature>
<dbReference type="EMBL" id="CP076456">
    <property type="protein sequence ID" value="QWQ35115.1"/>
    <property type="molecule type" value="Genomic_DNA"/>
</dbReference>
<comment type="subcellular location">
    <subcellularLocation>
        <location evidence="1">Cytoplasm</location>
    </subcellularLocation>
</comment>
<evidence type="ECO:0000256" key="5">
    <source>
        <dbReference type="ARBA" id="ARBA00022618"/>
    </source>
</evidence>
<dbReference type="InterPro" id="IPR019933">
    <property type="entry name" value="DivIVA_domain"/>
</dbReference>
<evidence type="ECO:0000313" key="11">
    <source>
        <dbReference type="EMBL" id="QWQ35115.1"/>
    </source>
</evidence>
<reference evidence="11" key="1">
    <citation type="submission" date="2021-06" db="EMBL/GenBank/DDBJ databases">
        <title>Novel species in genus Arthrobacter.</title>
        <authorList>
            <person name="Zhang G."/>
        </authorList>
    </citation>
    <scope>NUCLEOTIDE SEQUENCE</scope>
    <source>
        <strain evidence="11">Zg-ZUI122</strain>
    </source>
</reference>
<gene>
    <name evidence="11" type="ORF">KG104_11365</name>
</gene>
<keyword evidence="7" id="KW-0131">Cell cycle</keyword>
<evidence type="ECO:0000256" key="1">
    <source>
        <dbReference type="ARBA" id="ARBA00004496"/>
    </source>
</evidence>
<keyword evidence="6" id="KW-0175">Coiled coil</keyword>
<evidence type="ECO:0000256" key="3">
    <source>
        <dbReference type="ARBA" id="ARBA00018787"/>
    </source>
</evidence>
<keyword evidence="10" id="KW-0472">Membrane</keyword>
<dbReference type="PANTHER" id="PTHR35794:SF2">
    <property type="entry name" value="CELL DIVISION PROTEIN DIVIVA"/>
    <property type="match status" value="1"/>
</dbReference>
<evidence type="ECO:0000313" key="12">
    <source>
        <dbReference type="Proteomes" id="UP000680588"/>
    </source>
</evidence>
<evidence type="ECO:0000256" key="9">
    <source>
        <dbReference type="SAM" id="MobiDB-lite"/>
    </source>
</evidence>
<sequence>MKTSMCTDPNEKWTPMSVERMSLFAQGDNGGGGNVILFAALIAVVLLVVFIWKSFKPKRTPDGMAAPQEKPRPTSRMKQTMTAEEVASKRFQPVKLGEGYDGLEVNSFLDRIVREFQRLQDENERLHLKKANPLSEPVTITEPILTAKQVVLHDFPPNKLRGGYSPDEVDDFLDQVVIGLRQWTSENEELRAELAGNISPA</sequence>
<dbReference type="Gene3D" id="6.10.250.660">
    <property type="match status" value="2"/>
</dbReference>
<evidence type="ECO:0000256" key="4">
    <source>
        <dbReference type="ARBA" id="ARBA00022490"/>
    </source>
</evidence>
<evidence type="ECO:0000256" key="8">
    <source>
        <dbReference type="ARBA" id="ARBA00031737"/>
    </source>
</evidence>
<evidence type="ECO:0000256" key="7">
    <source>
        <dbReference type="ARBA" id="ARBA00023306"/>
    </source>
</evidence>
<accession>A0A975PCB8</accession>
<dbReference type="GO" id="GO:0051301">
    <property type="term" value="P:cell division"/>
    <property type="evidence" value="ECO:0007669"/>
    <property type="project" value="UniProtKB-KW"/>
</dbReference>
<keyword evidence="5" id="KW-0132">Cell division</keyword>
<dbReference type="InterPro" id="IPR007793">
    <property type="entry name" value="DivIVA_fam"/>
</dbReference>
<dbReference type="Proteomes" id="UP000680588">
    <property type="component" value="Chromosome"/>
</dbReference>
<keyword evidence="10" id="KW-0812">Transmembrane</keyword>
<dbReference type="RefSeq" id="WP_207347074.1">
    <property type="nucleotide sequence ID" value="NZ_CP076456.1"/>
</dbReference>
<dbReference type="PANTHER" id="PTHR35794">
    <property type="entry name" value="CELL DIVISION PROTEIN DIVIVA"/>
    <property type="match status" value="1"/>
</dbReference>
<comment type="similarity">
    <text evidence="2">Belongs to the DivIVA family.</text>
</comment>
<feature type="region of interest" description="Disordered" evidence="9">
    <location>
        <begin position="59"/>
        <end position="78"/>
    </location>
</feature>
<evidence type="ECO:0000256" key="10">
    <source>
        <dbReference type="SAM" id="Phobius"/>
    </source>
</evidence>
<organism evidence="11 12">
    <name type="scientific">Arthrobacter sunyaminii</name>
    <dbReference type="NCBI Taxonomy" id="2816859"/>
    <lineage>
        <taxon>Bacteria</taxon>
        <taxon>Bacillati</taxon>
        <taxon>Actinomycetota</taxon>
        <taxon>Actinomycetes</taxon>
        <taxon>Micrococcales</taxon>
        <taxon>Micrococcaceae</taxon>
        <taxon>Arthrobacter</taxon>
    </lineage>
</organism>
<dbReference type="NCBIfam" id="TIGR03544">
    <property type="entry name" value="DivI1A_domain"/>
    <property type="match status" value="2"/>
</dbReference>
<evidence type="ECO:0000256" key="6">
    <source>
        <dbReference type="ARBA" id="ARBA00023054"/>
    </source>
</evidence>